<sequence>MTGSTSQLLTWDFAPFKKTVTMSSYLDCWRSTCPSRRFFSATKYPDCTQTWSWLSSRFDVLHPEAPEVLVRIHTRAYILQLIGAMIFLDKPDNLMHLMWLPLLEDFERAGTYSWGSACLAWLYRQLCRASQKNASQVAGCLVLLQIWA</sequence>
<evidence type="ECO:0000313" key="2">
    <source>
        <dbReference type="Proteomes" id="UP001057402"/>
    </source>
</evidence>
<keyword evidence="2" id="KW-1185">Reference proteome</keyword>
<reference evidence="2" key="1">
    <citation type="journal article" date="2023" name="Front. Plant Sci.">
        <title>Chromosomal-level genome assembly of Melastoma candidum provides insights into trichome evolution.</title>
        <authorList>
            <person name="Zhong Y."/>
            <person name="Wu W."/>
            <person name="Sun C."/>
            <person name="Zou P."/>
            <person name="Liu Y."/>
            <person name="Dai S."/>
            <person name="Zhou R."/>
        </authorList>
    </citation>
    <scope>NUCLEOTIDE SEQUENCE [LARGE SCALE GENOMIC DNA]</scope>
</reference>
<gene>
    <name evidence="1" type="ORF">MLD38_018375</name>
</gene>
<evidence type="ECO:0000313" key="1">
    <source>
        <dbReference type="EMBL" id="KAI4369987.1"/>
    </source>
</evidence>
<dbReference type="EMBL" id="CM042884">
    <property type="protein sequence ID" value="KAI4369987.1"/>
    <property type="molecule type" value="Genomic_DNA"/>
</dbReference>
<accession>A0ACB9QT33</accession>
<comment type="caution">
    <text evidence="1">The sequence shown here is derived from an EMBL/GenBank/DDBJ whole genome shotgun (WGS) entry which is preliminary data.</text>
</comment>
<name>A0ACB9QT33_9MYRT</name>
<organism evidence="1 2">
    <name type="scientific">Melastoma candidum</name>
    <dbReference type="NCBI Taxonomy" id="119954"/>
    <lineage>
        <taxon>Eukaryota</taxon>
        <taxon>Viridiplantae</taxon>
        <taxon>Streptophyta</taxon>
        <taxon>Embryophyta</taxon>
        <taxon>Tracheophyta</taxon>
        <taxon>Spermatophyta</taxon>
        <taxon>Magnoliopsida</taxon>
        <taxon>eudicotyledons</taxon>
        <taxon>Gunneridae</taxon>
        <taxon>Pentapetalae</taxon>
        <taxon>rosids</taxon>
        <taxon>malvids</taxon>
        <taxon>Myrtales</taxon>
        <taxon>Melastomataceae</taxon>
        <taxon>Melastomatoideae</taxon>
        <taxon>Melastomateae</taxon>
        <taxon>Melastoma</taxon>
    </lineage>
</organism>
<protein>
    <submittedName>
        <fullName evidence="1">Uncharacterized protein</fullName>
    </submittedName>
</protein>
<dbReference type="Proteomes" id="UP001057402">
    <property type="component" value="Chromosome 5"/>
</dbReference>
<proteinExistence type="predicted"/>